<evidence type="ECO:0000313" key="3">
    <source>
        <dbReference type="Proteomes" id="UP000265515"/>
    </source>
</evidence>
<keyword evidence="1" id="KW-0472">Membrane</keyword>
<feature type="transmembrane region" description="Helical" evidence="1">
    <location>
        <begin position="68"/>
        <end position="90"/>
    </location>
</feature>
<feature type="transmembrane region" description="Helical" evidence="1">
    <location>
        <begin position="137"/>
        <end position="158"/>
    </location>
</feature>
<gene>
    <name evidence="2" type="ORF">CBR_g35030</name>
</gene>
<keyword evidence="1" id="KW-1133">Transmembrane helix</keyword>
<feature type="transmembrane region" description="Helical" evidence="1">
    <location>
        <begin position="97"/>
        <end position="117"/>
    </location>
</feature>
<evidence type="ECO:0000313" key="2">
    <source>
        <dbReference type="EMBL" id="GBG82664.1"/>
    </source>
</evidence>
<organism evidence="2 3">
    <name type="scientific">Chara braunii</name>
    <name type="common">Braun's stonewort</name>
    <dbReference type="NCBI Taxonomy" id="69332"/>
    <lineage>
        <taxon>Eukaryota</taxon>
        <taxon>Viridiplantae</taxon>
        <taxon>Streptophyta</taxon>
        <taxon>Charophyceae</taxon>
        <taxon>Charales</taxon>
        <taxon>Characeae</taxon>
        <taxon>Chara</taxon>
    </lineage>
</organism>
<protein>
    <submittedName>
        <fullName evidence="2">Uncharacterized protein</fullName>
    </submittedName>
</protein>
<feature type="transmembrane region" description="Helical" evidence="1">
    <location>
        <begin position="170"/>
        <end position="191"/>
    </location>
</feature>
<feature type="transmembrane region" description="Helical" evidence="1">
    <location>
        <begin position="197"/>
        <end position="219"/>
    </location>
</feature>
<keyword evidence="1" id="KW-0812">Transmembrane</keyword>
<proteinExistence type="predicted"/>
<dbReference type="Proteomes" id="UP000265515">
    <property type="component" value="Unassembled WGS sequence"/>
</dbReference>
<keyword evidence="3" id="KW-1185">Reference proteome</keyword>
<evidence type="ECO:0000256" key="1">
    <source>
        <dbReference type="SAM" id="Phobius"/>
    </source>
</evidence>
<dbReference type="Gramene" id="GBG82664">
    <property type="protein sequence ID" value="GBG82664"/>
    <property type="gene ID" value="CBR_g35030"/>
</dbReference>
<accession>A0A388LK05</accession>
<feature type="transmembrane region" description="Helical" evidence="1">
    <location>
        <begin position="226"/>
        <end position="246"/>
    </location>
</feature>
<dbReference type="EMBL" id="BFEA01000414">
    <property type="protein sequence ID" value="GBG82664.1"/>
    <property type="molecule type" value="Genomic_DNA"/>
</dbReference>
<reference evidence="2 3" key="1">
    <citation type="journal article" date="2018" name="Cell">
        <title>The Chara Genome: Secondary Complexity and Implications for Plant Terrestrialization.</title>
        <authorList>
            <person name="Nishiyama T."/>
            <person name="Sakayama H."/>
            <person name="Vries J.D."/>
            <person name="Buschmann H."/>
            <person name="Saint-Marcoux D."/>
            <person name="Ullrich K.K."/>
            <person name="Haas F.B."/>
            <person name="Vanderstraeten L."/>
            <person name="Becker D."/>
            <person name="Lang D."/>
            <person name="Vosolsobe S."/>
            <person name="Rombauts S."/>
            <person name="Wilhelmsson P.K.I."/>
            <person name="Janitza P."/>
            <person name="Kern R."/>
            <person name="Heyl A."/>
            <person name="Rumpler F."/>
            <person name="Villalobos L.I.A.C."/>
            <person name="Clay J.M."/>
            <person name="Skokan R."/>
            <person name="Toyoda A."/>
            <person name="Suzuki Y."/>
            <person name="Kagoshima H."/>
            <person name="Schijlen E."/>
            <person name="Tajeshwar N."/>
            <person name="Catarino B."/>
            <person name="Hetherington A.J."/>
            <person name="Saltykova A."/>
            <person name="Bonnot C."/>
            <person name="Breuninger H."/>
            <person name="Symeonidi A."/>
            <person name="Radhakrishnan G.V."/>
            <person name="Van Nieuwerburgh F."/>
            <person name="Deforce D."/>
            <person name="Chang C."/>
            <person name="Karol K.G."/>
            <person name="Hedrich R."/>
            <person name="Ulvskov P."/>
            <person name="Glockner G."/>
            <person name="Delwiche C.F."/>
            <person name="Petrasek J."/>
            <person name="Van de Peer Y."/>
            <person name="Friml J."/>
            <person name="Beilby M."/>
            <person name="Dolan L."/>
            <person name="Kohara Y."/>
            <person name="Sugano S."/>
            <person name="Fujiyama A."/>
            <person name="Delaux P.-M."/>
            <person name="Quint M."/>
            <person name="TheiBen G."/>
            <person name="Hagemann M."/>
            <person name="Harholt J."/>
            <person name="Dunand C."/>
            <person name="Zachgo S."/>
            <person name="Langdale J."/>
            <person name="Maumus F."/>
            <person name="Straeten D.V.D."/>
            <person name="Gould S.B."/>
            <person name="Rensing S.A."/>
        </authorList>
    </citation>
    <scope>NUCLEOTIDE SEQUENCE [LARGE SCALE GENOMIC DNA]</scope>
    <source>
        <strain evidence="2 3">S276</strain>
    </source>
</reference>
<name>A0A388LK05_CHABU</name>
<dbReference type="AlphaFoldDB" id="A0A388LK05"/>
<sequence length="251" mass="24293">MELHPIDYALLRYCIPGKLHENNHHARSLGAIGRKTHADVGGFAAAASAYAVVAADGTVPAGLAAGGGTAPCTGVAVLLGLAALAVDVAVADRRVSAVAPALVGHTATVVVYVAAALDPLASASAAGNAVRRELADGGAGFVAARVGVVAVVASAAVVGRARFALGCSAAVAAATAGCGAAVVLVAVLTGSAAPEPAIVGAVVPSAAAFGIVVAPLGCVSVLGHGLLMCLHVWLSFASLLFCLAAYCLTDF</sequence>
<comment type="caution">
    <text evidence="2">The sequence shown here is derived from an EMBL/GenBank/DDBJ whole genome shotgun (WGS) entry which is preliminary data.</text>
</comment>